<dbReference type="AlphaFoldDB" id="A0AAE9D9Y1"/>
<gene>
    <name evidence="1" type="ORF">L3Y34_000579</name>
</gene>
<sequence>MATMEVFERMEYMMTMSENLDGTKHIFQLNVSVKNIGFRCPISESTPELDLKPNTDPIISHTYIVSESDSRVASISVQGGNFSFGVWNKTEEEFLRMVE</sequence>
<reference evidence="1 2" key="1">
    <citation type="submission" date="2022-05" db="EMBL/GenBank/DDBJ databases">
        <title>Chromosome-level reference genomes for two strains of Caenorhabditis briggsae: an improved platform for comparative genomics.</title>
        <authorList>
            <person name="Stevens L."/>
            <person name="Andersen E.C."/>
        </authorList>
    </citation>
    <scope>NUCLEOTIDE SEQUENCE [LARGE SCALE GENOMIC DNA]</scope>
    <source>
        <strain evidence="1">QX1410_ONT</strain>
        <tissue evidence="1">Whole-organism</tissue>
    </source>
</reference>
<dbReference type="Proteomes" id="UP000827892">
    <property type="component" value="Chromosome III"/>
</dbReference>
<organism evidence="1 2">
    <name type="scientific">Caenorhabditis briggsae</name>
    <dbReference type="NCBI Taxonomy" id="6238"/>
    <lineage>
        <taxon>Eukaryota</taxon>
        <taxon>Metazoa</taxon>
        <taxon>Ecdysozoa</taxon>
        <taxon>Nematoda</taxon>
        <taxon>Chromadorea</taxon>
        <taxon>Rhabditida</taxon>
        <taxon>Rhabditina</taxon>
        <taxon>Rhabditomorpha</taxon>
        <taxon>Rhabditoidea</taxon>
        <taxon>Rhabditidae</taxon>
        <taxon>Peloderinae</taxon>
        <taxon>Caenorhabditis</taxon>
    </lineage>
</organism>
<evidence type="ECO:0000313" key="1">
    <source>
        <dbReference type="EMBL" id="ULT99327.1"/>
    </source>
</evidence>
<evidence type="ECO:0000313" key="2">
    <source>
        <dbReference type="Proteomes" id="UP000827892"/>
    </source>
</evidence>
<protein>
    <submittedName>
        <fullName evidence="1">Uncharacterized protein</fullName>
    </submittedName>
</protein>
<proteinExistence type="predicted"/>
<dbReference type="EMBL" id="CP090893">
    <property type="protein sequence ID" value="ULT99327.1"/>
    <property type="molecule type" value="Genomic_DNA"/>
</dbReference>
<name>A0AAE9D9Y1_CAEBR</name>
<accession>A0AAE9D9Y1</accession>